<name>A0A4P6F1H4_9BACL</name>
<proteinExistence type="predicted"/>
<feature type="transmembrane region" description="Helical" evidence="6">
    <location>
        <begin position="158"/>
        <end position="179"/>
    </location>
</feature>
<dbReference type="AlphaFoldDB" id="A0A4P6F1H4"/>
<organism evidence="7 8">
    <name type="scientific">Paenibacillus protaetiae</name>
    <dbReference type="NCBI Taxonomy" id="2509456"/>
    <lineage>
        <taxon>Bacteria</taxon>
        <taxon>Bacillati</taxon>
        <taxon>Bacillota</taxon>
        <taxon>Bacilli</taxon>
        <taxon>Bacillales</taxon>
        <taxon>Paenibacillaceae</taxon>
        <taxon>Paenibacillus</taxon>
    </lineage>
</organism>
<dbReference type="KEGG" id="pprt:ET464_13160"/>
<dbReference type="RefSeq" id="WP_129444378.1">
    <property type="nucleotide sequence ID" value="NZ_CP035492.1"/>
</dbReference>
<feature type="transmembrane region" description="Helical" evidence="6">
    <location>
        <begin position="87"/>
        <end position="110"/>
    </location>
</feature>
<feature type="transmembrane region" description="Helical" evidence="6">
    <location>
        <begin position="185"/>
        <end position="203"/>
    </location>
</feature>
<sequence length="451" mass="50346">MAKRFKSFFQAKGLLNTILKTSFTNMLMVFLNMLISVITARIFGVEGRGELTAILFWPTFLSSILSFGLPMSLIYNVKNSKGSATDFIRTCFMFQIPLSAVMAIVIWIFIPHWMGGYGSGIIQTARWYTLFAFPLFLAMNVISAMAQSLHRFEVYNNLRLFMPVANFLGLVALGLLHVLSITAASAVYLGTSLLVILWAFYRLRHDLKFDWLRKLFDKTVAAALFRYGGKVYGVDLLGTLYNQFDKLIILSMLTAKELGLYTVVYSLSRLFNVAQSAITSVLFPTVAEMDKDKVIRTVVRAFRITLLIMLAALVPCMVLGHLFLGIVFGSRFMEGGTAFYLLCIECVIGGNSWLLATAFNAIGRPGFVLFRQIVALAVTVGLMFMLAPAMGINGVALSMLAGSVVRMVLSVGAVKMTFKTPLSHMLIRKEDMDFVWQKLQRRRSKSKVAVE</sequence>
<evidence type="ECO:0000313" key="7">
    <source>
        <dbReference type="EMBL" id="QAY68503.1"/>
    </source>
</evidence>
<keyword evidence="4 6" id="KW-1133">Transmembrane helix</keyword>
<feature type="transmembrane region" description="Helical" evidence="6">
    <location>
        <begin position="125"/>
        <end position="146"/>
    </location>
</feature>
<dbReference type="GO" id="GO:0005886">
    <property type="term" value="C:plasma membrane"/>
    <property type="evidence" value="ECO:0007669"/>
    <property type="project" value="UniProtKB-SubCell"/>
</dbReference>
<evidence type="ECO:0000313" key="8">
    <source>
        <dbReference type="Proteomes" id="UP000293568"/>
    </source>
</evidence>
<gene>
    <name evidence="7" type="ORF">ET464_13160</name>
</gene>
<keyword evidence="8" id="KW-1185">Reference proteome</keyword>
<evidence type="ECO:0008006" key="9">
    <source>
        <dbReference type="Google" id="ProtNLM"/>
    </source>
</evidence>
<evidence type="ECO:0000256" key="1">
    <source>
        <dbReference type="ARBA" id="ARBA00004651"/>
    </source>
</evidence>
<dbReference type="InterPro" id="IPR050833">
    <property type="entry name" value="Poly_Biosynth_Transport"/>
</dbReference>
<keyword evidence="2" id="KW-1003">Cell membrane</keyword>
<protein>
    <recommendedName>
        <fullName evidence="9">Polysaccharide biosynthesis protein C-terminal domain-containing protein</fullName>
    </recommendedName>
</protein>
<evidence type="ECO:0000256" key="6">
    <source>
        <dbReference type="SAM" id="Phobius"/>
    </source>
</evidence>
<feature type="transmembrane region" description="Helical" evidence="6">
    <location>
        <begin position="301"/>
        <end position="326"/>
    </location>
</feature>
<evidence type="ECO:0000256" key="5">
    <source>
        <dbReference type="ARBA" id="ARBA00023136"/>
    </source>
</evidence>
<evidence type="ECO:0000256" key="3">
    <source>
        <dbReference type="ARBA" id="ARBA00022692"/>
    </source>
</evidence>
<dbReference type="PANTHER" id="PTHR30250">
    <property type="entry name" value="PST FAMILY PREDICTED COLANIC ACID TRANSPORTER"/>
    <property type="match status" value="1"/>
</dbReference>
<feature type="transmembrane region" description="Helical" evidence="6">
    <location>
        <begin position="368"/>
        <end position="389"/>
    </location>
</feature>
<dbReference type="OrthoDB" id="8482265at2"/>
<dbReference type="Proteomes" id="UP000293568">
    <property type="component" value="Chromosome"/>
</dbReference>
<evidence type="ECO:0000256" key="4">
    <source>
        <dbReference type="ARBA" id="ARBA00022989"/>
    </source>
</evidence>
<feature type="transmembrane region" description="Helical" evidence="6">
    <location>
        <begin position="21"/>
        <end position="43"/>
    </location>
</feature>
<dbReference type="EMBL" id="CP035492">
    <property type="protein sequence ID" value="QAY68503.1"/>
    <property type="molecule type" value="Genomic_DNA"/>
</dbReference>
<reference evidence="7 8" key="1">
    <citation type="submission" date="2019-01" db="EMBL/GenBank/DDBJ databases">
        <title>Genome sequencing of strain FW100M-2.</title>
        <authorList>
            <person name="Heo J."/>
            <person name="Kim S.-J."/>
            <person name="Kim J.-S."/>
            <person name="Hong S.-B."/>
            <person name="Kwon S.-W."/>
        </authorList>
    </citation>
    <scope>NUCLEOTIDE SEQUENCE [LARGE SCALE GENOMIC DNA]</scope>
    <source>
        <strain evidence="7 8">FW100M-2</strain>
    </source>
</reference>
<dbReference type="Pfam" id="PF13440">
    <property type="entry name" value="Polysacc_synt_3"/>
    <property type="match status" value="1"/>
</dbReference>
<feature type="transmembrane region" description="Helical" evidence="6">
    <location>
        <begin position="55"/>
        <end position="75"/>
    </location>
</feature>
<accession>A0A4P6F1H4</accession>
<keyword evidence="3 6" id="KW-0812">Transmembrane</keyword>
<comment type="subcellular location">
    <subcellularLocation>
        <location evidence="1">Cell membrane</location>
        <topology evidence="1">Multi-pass membrane protein</topology>
    </subcellularLocation>
</comment>
<evidence type="ECO:0000256" key="2">
    <source>
        <dbReference type="ARBA" id="ARBA00022475"/>
    </source>
</evidence>
<feature type="transmembrane region" description="Helical" evidence="6">
    <location>
        <begin position="338"/>
        <end position="356"/>
    </location>
</feature>
<dbReference type="PANTHER" id="PTHR30250:SF11">
    <property type="entry name" value="O-ANTIGEN TRANSPORTER-RELATED"/>
    <property type="match status" value="1"/>
</dbReference>
<keyword evidence="5 6" id="KW-0472">Membrane</keyword>